<keyword evidence="4" id="KW-1185">Reference proteome</keyword>
<dbReference type="InterPro" id="IPR002909">
    <property type="entry name" value="IPT_dom"/>
</dbReference>
<dbReference type="GO" id="GO:0005975">
    <property type="term" value="P:carbohydrate metabolic process"/>
    <property type="evidence" value="ECO:0007669"/>
    <property type="project" value="UniProtKB-ARBA"/>
</dbReference>
<dbReference type="CDD" id="cd00102">
    <property type="entry name" value="IPT"/>
    <property type="match status" value="8"/>
</dbReference>
<dbReference type="PANTHER" id="PTHR22625:SF70">
    <property type="entry name" value="PLEXIN A, ISOFORM A"/>
    <property type="match status" value="1"/>
</dbReference>
<feature type="domain" description="IPT/TIG" evidence="2">
    <location>
        <begin position="401"/>
        <end position="478"/>
    </location>
</feature>
<dbReference type="RefSeq" id="WP_063737931.1">
    <property type="nucleotide sequence ID" value="NZ_JPRF03000043.1"/>
</dbReference>
<dbReference type="Gene3D" id="2.60.40.10">
    <property type="entry name" value="Immunoglobulins"/>
    <property type="match status" value="9"/>
</dbReference>
<gene>
    <name evidence="3" type="ORF">HS99_0009235</name>
</gene>
<feature type="region of interest" description="Disordered" evidence="1">
    <location>
        <begin position="1"/>
        <end position="20"/>
    </location>
</feature>
<dbReference type="SUPFAM" id="SSF81296">
    <property type="entry name" value="E set domains"/>
    <property type="match status" value="9"/>
</dbReference>
<dbReference type="SMART" id="SM00429">
    <property type="entry name" value="IPT"/>
    <property type="match status" value="9"/>
</dbReference>
<feature type="domain" description="IPT/TIG" evidence="2">
    <location>
        <begin position="2"/>
        <end position="83"/>
    </location>
</feature>
<dbReference type="InterPro" id="IPR014756">
    <property type="entry name" value="Ig_E-set"/>
</dbReference>
<dbReference type="EMBL" id="JPRF03000043">
    <property type="protein sequence ID" value="OEV34665.1"/>
    <property type="molecule type" value="Genomic_DNA"/>
</dbReference>
<evidence type="ECO:0000313" key="4">
    <source>
        <dbReference type="Proteomes" id="UP000037395"/>
    </source>
</evidence>
<accession>A0A1E7N1W8</accession>
<reference evidence="3" key="1">
    <citation type="submission" date="2016-08" db="EMBL/GenBank/DDBJ databases">
        <title>Sequencing, Assembly and Comparative Genomics of S. aureofaciens ATCC 10762.</title>
        <authorList>
            <person name="Gradnigo J.S."/>
            <person name="Johnson N."/>
            <person name="Somerville G.A."/>
        </authorList>
    </citation>
    <scope>NUCLEOTIDE SEQUENCE [LARGE SCALE GENOMIC DNA]</scope>
    <source>
        <strain evidence="3">ATCC 10762</strain>
    </source>
</reference>
<dbReference type="Pfam" id="PF01833">
    <property type="entry name" value="TIG"/>
    <property type="match status" value="9"/>
</dbReference>
<dbReference type="PANTHER" id="PTHR22625">
    <property type="entry name" value="PLEXIN"/>
    <property type="match status" value="1"/>
</dbReference>
<feature type="domain" description="IPT/TIG" evidence="2">
    <location>
        <begin position="480"/>
        <end position="560"/>
    </location>
</feature>
<evidence type="ECO:0000313" key="3">
    <source>
        <dbReference type="EMBL" id="OEV34665.1"/>
    </source>
</evidence>
<proteinExistence type="predicted"/>
<evidence type="ECO:0000256" key="1">
    <source>
        <dbReference type="SAM" id="MobiDB-lite"/>
    </source>
</evidence>
<feature type="domain" description="IPT/TIG" evidence="2">
    <location>
        <begin position="322"/>
        <end position="399"/>
    </location>
</feature>
<comment type="caution">
    <text evidence="3">The sequence shown here is derived from an EMBL/GenBank/DDBJ whole genome shotgun (WGS) entry which is preliminary data.</text>
</comment>
<name>A0A1E7N1W8_KITAU</name>
<feature type="compositionally biased region" description="Polar residues" evidence="1">
    <location>
        <begin position="1"/>
        <end position="10"/>
    </location>
</feature>
<dbReference type="InterPro" id="IPR031148">
    <property type="entry name" value="Plexin"/>
</dbReference>
<feature type="domain" description="IPT/TIG" evidence="2">
    <location>
        <begin position="648"/>
        <end position="728"/>
    </location>
</feature>
<feature type="domain" description="IPT/TIG" evidence="2">
    <location>
        <begin position="562"/>
        <end position="646"/>
    </location>
</feature>
<feature type="domain" description="IPT/TIG" evidence="2">
    <location>
        <begin position="164"/>
        <end position="241"/>
    </location>
</feature>
<dbReference type="AlphaFoldDB" id="A0A1E7N1W8"/>
<protein>
    <recommendedName>
        <fullName evidence="2">IPT/TIG domain-containing protein</fullName>
    </recommendedName>
</protein>
<sequence length="729" mass="69892">MAPVISSINPNHGPPTGGTAVTITGSGFTGATLVKFGTVPVSSFTLVSDSQITTTAPAGTGSAAVTVTTPLGGTSNGVTYTYGTVPVITSLTPTSGTAGTSVIISGSGFTGASSVHFGTASATFTVLSDGQIQATAPAGSGTVQVTVTTPAGTSNSAAFTYTVLPVITSLTPTSGTAGTSVIISGSGFTGASSVHFGTASATFTVLSDGQIQATAPAGSGTVQVTVTTPAGTSNSAAFTYTVLPVITSLTPTSGTAGTSVIISGSGFTGASSVHFGTASATFTVLSDGQIQATAPAGSGTVQVTVTTPAGTSNSAAFTYTVLPVITSLTPTSGTAGTSVIISGSGFTGASSVHFGTASATFTVLSDGQIQATAPAGSGTVQVTVTTPAGTSNSAAFTYTVLPVITSLTPTSGTAGTSVIISGSGFTGASSVHFGTASATFTVLSDGQIQATAPAGSGTVQVTVTTPAGTSNSAAFTYTVLPVITSLTPNQGPTSGGNTVTISGTNLSGATSVLFGTHAATITANTATQITVTAPAGAAQSVNVTVTTSAGTSNPLPYFYVAAPAITGLIPTMGPSGGGNTVTIFGSGLALTSAVHFGAAAATNITVISDSQITVTAPVGTGTVLVTATTPGGTSTVGLGNAYYTYVAPPVITSLSPAQGSVSGGDDVLIRGSNLTYTDAVFFGTAPASFAAVSDTMVVTTSPPGTVGPVTVTVHSPGGTSNGATFQYQP</sequence>
<feature type="domain" description="IPT/TIG" evidence="2">
    <location>
        <begin position="85"/>
        <end position="162"/>
    </location>
</feature>
<dbReference type="GO" id="GO:0017154">
    <property type="term" value="F:semaphorin receptor activity"/>
    <property type="evidence" value="ECO:0007669"/>
    <property type="project" value="InterPro"/>
</dbReference>
<feature type="domain" description="IPT/TIG" evidence="2">
    <location>
        <begin position="243"/>
        <end position="320"/>
    </location>
</feature>
<evidence type="ECO:0000259" key="2">
    <source>
        <dbReference type="SMART" id="SM00429"/>
    </source>
</evidence>
<organism evidence="3 4">
    <name type="scientific">Kitasatospora aureofaciens</name>
    <name type="common">Streptomyces aureofaciens</name>
    <dbReference type="NCBI Taxonomy" id="1894"/>
    <lineage>
        <taxon>Bacteria</taxon>
        <taxon>Bacillati</taxon>
        <taxon>Actinomycetota</taxon>
        <taxon>Actinomycetes</taxon>
        <taxon>Kitasatosporales</taxon>
        <taxon>Streptomycetaceae</taxon>
        <taxon>Kitasatospora</taxon>
    </lineage>
</organism>
<dbReference type="Proteomes" id="UP000037395">
    <property type="component" value="Unassembled WGS sequence"/>
</dbReference>
<dbReference type="InterPro" id="IPR013783">
    <property type="entry name" value="Ig-like_fold"/>
</dbReference>